<name>A0A2G5RUA3_9BACL</name>
<organism evidence="1 2">
    <name type="scientific">Anoxybacillus flavithermus</name>
    <dbReference type="NCBI Taxonomy" id="33934"/>
    <lineage>
        <taxon>Bacteria</taxon>
        <taxon>Bacillati</taxon>
        <taxon>Bacillota</taxon>
        <taxon>Bacilli</taxon>
        <taxon>Bacillales</taxon>
        <taxon>Anoxybacillaceae</taxon>
        <taxon>Anoxybacillus</taxon>
    </lineage>
</organism>
<dbReference type="AlphaFoldDB" id="A0A2G5RUA3"/>
<protein>
    <submittedName>
        <fullName evidence="1">Uncharacterized protein</fullName>
    </submittedName>
</protein>
<dbReference type="EMBL" id="PEDM01000001">
    <property type="protein sequence ID" value="PIC06241.1"/>
    <property type="molecule type" value="Genomic_DNA"/>
</dbReference>
<accession>A0A2G5RUA3</accession>
<proteinExistence type="predicted"/>
<comment type="caution">
    <text evidence="1">The sequence shown here is derived from an EMBL/GenBank/DDBJ whole genome shotgun (WGS) entry which is preliminary data.</text>
</comment>
<reference evidence="1 2" key="1">
    <citation type="submission" date="2017-10" db="EMBL/GenBank/DDBJ databases">
        <title>Draft genome sequence of Anoxybacillus flavithermus KU2-6-11 from caldera Uzon (Russia:Kamchtka).</title>
        <authorList>
            <person name="Korzhuk A.V."/>
            <person name="Rozanov A.S."/>
            <person name="Bryanskaya A.V."/>
            <person name="Peltek S.E."/>
        </authorList>
    </citation>
    <scope>NUCLEOTIDE SEQUENCE [LARGE SCALE GENOMIC DNA]</scope>
    <source>
        <strain evidence="1 2">KU2-6_11</strain>
    </source>
</reference>
<evidence type="ECO:0000313" key="1">
    <source>
        <dbReference type="EMBL" id="PIC06241.1"/>
    </source>
</evidence>
<dbReference type="Proteomes" id="UP000230559">
    <property type="component" value="Unassembled WGS sequence"/>
</dbReference>
<gene>
    <name evidence="1" type="ORF">CS060_01590</name>
</gene>
<evidence type="ECO:0000313" key="2">
    <source>
        <dbReference type="Proteomes" id="UP000230559"/>
    </source>
</evidence>
<sequence>MACDVAGNLSLVYDSIDDNMQREEPKWLLSVAKTNESTFFTCEIVCDETDNLFCNLSIEKN</sequence>